<reference evidence="1 2" key="1">
    <citation type="submission" date="2020-08" db="EMBL/GenBank/DDBJ databases">
        <title>Genomic Encyclopedia of Type Strains, Phase IV (KMG-IV): sequencing the most valuable type-strain genomes for metagenomic binning, comparative biology and taxonomic classification.</title>
        <authorList>
            <person name="Goeker M."/>
        </authorList>
    </citation>
    <scope>NUCLEOTIDE SEQUENCE [LARGE SCALE GENOMIC DNA]</scope>
    <source>
        <strain evidence="1 2">DSM 22071</strain>
    </source>
</reference>
<comment type="caution">
    <text evidence="1">The sequence shown here is derived from an EMBL/GenBank/DDBJ whole genome shotgun (WGS) entry which is preliminary data.</text>
</comment>
<dbReference type="GO" id="GO:0004357">
    <property type="term" value="F:glutamate-cysteine ligase activity"/>
    <property type="evidence" value="ECO:0007669"/>
    <property type="project" value="InterPro"/>
</dbReference>
<dbReference type="InterPro" id="IPR050141">
    <property type="entry name" value="GCL_type2/YbdK_subfam"/>
</dbReference>
<dbReference type="PANTHER" id="PTHR36510">
    <property type="entry name" value="GLUTAMATE--CYSTEINE LIGASE 2-RELATED"/>
    <property type="match status" value="1"/>
</dbReference>
<accession>A0A7W7Y467</accession>
<dbReference type="InterPro" id="IPR014746">
    <property type="entry name" value="Gln_synth/guanido_kin_cat_dom"/>
</dbReference>
<proteinExistence type="predicted"/>
<dbReference type="Pfam" id="PF04107">
    <property type="entry name" value="GCS2"/>
    <property type="match status" value="1"/>
</dbReference>
<evidence type="ECO:0000313" key="1">
    <source>
        <dbReference type="EMBL" id="MBB5021791.1"/>
    </source>
</evidence>
<dbReference type="Proteomes" id="UP000528322">
    <property type="component" value="Unassembled WGS sequence"/>
</dbReference>
<dbReference type="EMBL" id="JACHID010000005">
    <property type="protein sequence ID" value="MBB5021791.1"/>
    <property type="molecule type" value="Genomic_DNA"/>
</dbReference>
<gene>
    <name evidence="1" type="ORF">HNR37_001104</name>
</gene>
<dbReference type="GO" id="GO:0042398">
    <property type="term" value="P:modified amino acid biosynthetic process"/>
    <property type="evidence" value="ECO:0007669"/>
    <property type="project" value="InterPro"/>
</dbReference>
<keyword evidence="2" id="KW-1185">Reference proteome</keyword>
<organism evidence="1 2">
    <name type="scientific">Desulfurispira natronophila</name>
    <dbReference type="NCBI Taxonomy" id="682562"/>
    <lineage>
        <taxon>Bacteria</taxon>
        <taxon>Pseudomonadati</taxon>
        <taxon>Chrysiogenota</taxon>
        <taxon>Chrysiogenia</taxon>
        <taxon>Chrysiogenales</taxon>
        <taxon>Chrysiogenaceae</taxon>
        <taxon>Desulfurispira</taxon>
    </lineage>
</organism>
<dbReference type="InterPro" id="IPR006336">
    <property type="entry name" value="GCS2"/>
</dbReference>
<dbReference type="AlphaFoldDB" id="A0A7W7Y467"/>
<name>A0A7W7Y467_9BACT</name>
<protein>
    <submittedName>
        <fullName evidence="1">Uncharacterized protein</fullName>
    </submittedName>
</protein>
<dbReference type="SUPFAM" id="SSF55931">
    <property type="entry name" value="Glutamine synthetase/guanido kinase"/>
    <property type="match status" value="1"/>
</dbReference>
<dbReference type="PANTHER" id="PTHR36510:SF1">
    <property type="entry name" value="GLUTAMATE--CYSTEINE LIGASE 2-RELATED"/>
    <property type="match status" value="1"/>
</dbReference>
<sequence length="359" mass="39467">MPQSPYPAPFRLALEYMIVDLNHLQLLPLADRLLQVVARQDRAQTVQRGNILWLSGPHRNTIRLQNKSWSQKFAPASDSFQREISYINKVLEPMGGMLLPTSMHPWITHDPEASNWSPCCPEAQLSLLCTDQQELQRLFQAARIVLPLLPALSASSPLSEGKPTGHKCSRLLSPKPHKASNGIPADIAAAPAQKQLPSPLTLAANQQQLTLHIGLLDVQESPLADICIASLICYLLQALQSGQWETLEHICAFPAETLESILAKSIIHGEEALIDQRTYLEFFGHRGASCSAQELLGAIMDELVPPTSNFYEPAGFIIGEGSLATRILRSSGPETSRINIHNTYQDLGQCLAQGTLFHG</sequence>
<evidence type="ECO:0000313" key="2">
    <source>
        <dbReference type="Proteomes" id="UP000528322"/>
    </source>
</evidence>
<dbReference type="Gene3D" id="3.30.590.20">
    <property type="match status" value="1"/>
</dbReference>